<feature type="domain" description="Sulphur oxidation protein SoxZ" evidence="1">
    <location>
        <begin position="8"/>
        <end position="100"/>
    </location>
</feature>
<evidence type="ECO:0000313" key="2">
    <source>
        <dbReference type="EMBL" id="KFN47334.1"/>
    </source>
</evidence>
<accession>A0A091B913</accession>
<gene>
    <name evidence="2" type="ORF">N790_07870</name>
</gene>
<dbReference type="SUPFAM" id="SSF81296">
    <property type="entry name" value="E set domains"/>
    <property type="match status" value="1"/>
</dbReference>
<dbReference type="Gene3D" id="2.60.40.10">
    <property type="entry name" value="Immunoglobulins"/>
    <property type="match status" value="1"/>
</dbReference>
<evidence type="ECO:0000259" key="1">
    <source>
        <dbReference type="Pfam" id="PF08770"/>
    </source>
</evidence>
<comment type="caution">
    <text evidence="2">The sequence shown here is derived from an EMBL/GenBank/DDBJ whole genome shotgun (WGS) entry which is preliminary data.</text>
</comment>
<dbReference type="STRING" id="1384054.N790_07870"/>
<proteinExistence type="predicted"/>
<name>A0A091B913_9GAMM</name>
<dbReference type="InterPro" id="IPR014880">
    <property type="entry name" value="SoxZ_dom"/>
</dbReference>
<organism evidence="2 3">
    <name type="scientific">Arenimonas malthae CC-JY-1</name>
    <dbReference type="NCBI Taxonomy" id="1384054"/>
    <lineage>
        <taxon>Bacteria</taxon>
        <taxon>Pseudomonadati</taxon>
        <taxon>Pseudomonadota</taxon>
        <taxon>Gammaproteobacteria</taxon>
        <taxon>Lysobacterales</taxon>
        <taxon>Lysobacteraceae</taxon>
        <taxon>Arenimonas</taxon>
    </lineage>
</organism>
<dbReference type="Proteomes" id="UP000029392">
    <property type="component" value="Unassembled WGS sequence"/>
</dbReference>
<dbReference type="OrthoDB" id="9795530at2"/>
<dbReference type="PATRIC" id="fig|1384054.3.peg.1639"/>
<dbReference type="InterPro" id="IPR030995">
    <property type="entry name" value="SoxZ"/>
</dbReference>
<dbReference type="eggNOG" id="COG5501">
    <property type="taxonomic scope" value="Bacteria"/>
</dbReference>
<protein>
    <recommendedName>
        <fullName evidence="1">Sulphur oxidation protein SoxZ domain-containing protein</fullName>
    </recommendedName>
</protein>
<dbReference type="InterPro" id="IPR014756">
    <property type="entry name" value="Ig_E-set"/>
</dbReference>
<dbReference type="Pfam" id="PF08770">
    <property type="entry name" value="SoxZ"/>
    <property type="match status" value="1"/>
</dbReference>
<reference evidence="2 3" key="1">
    <citation type="submission" date="2013-09" db="EMBL/GenBank/DDBJ databases">
        <title>Genome sequencing of Arenimonas malthae.</title>
        <authorList>
            <person name="Chen F."/>
            <person name="Wang G."/>
        </authorList>
    </citation>
    <scope>NUCLEOTIDE SEQUENCE [LARGE SCALE GENOMIC DNA]</scope>
    <source>
        <strain evidence="2 3">CC-JY-1</strain>
    </source>
</reference>
<dbReference type="EMBL" id="AVCH01000162">
    <property type="protein sequence ID" value="KFN47334.1"/>
    <property type="molecule type" value="Genomic_DNA"/>
</dbReference>
<dbReference type="InterPro" id="IPR013783">
    <property type="entry name" value="Ig-like_fold"/>
</dbReference>
<sequence>MGNPMRIRATIKGDTTEVKVLMSHPMETGQRKDSAGAVVPAHFITTVVAHHNDREVLSAEWGAAVSQNPFLQFSFKGGAAGDKVKVSWTDNKGDTRTDEVALA</sequence>
<evidence type="ECO:0000313" key="3">
    <source>
        <dbReference type="Proteomes" id="UP000029392"/>
    </source>
</evidence>
<keyword evidence="3" id="KW-1185">Reference proteome</keyword>
<dbReference type="NCBIfam" id="TIGR04490">
    <property type="entry name" value="SoxZ_true"/>
    <property type="match status" value="1"/>
</dbReference>
<dbReference type="AlphaFoldDB" id="A0A091B913"/>
<dbReference type="RefSeq" id="WP_043803433.1">
    <property type="nucleotide sequence ID" value="NZ_AVCH01000162.1"/>
</dbReference>